<organism evidence="5">
    <name type="scientific">uncultured Desulfobacteraceae bacterium</name>
    <dbReference type="NCBI Taxonomy" id="218296"/>
    <lineage>
        <taxon>Bacteria</taxon>
        <taxon>Pseudomonadati</taxon>
        <taxon>Thermodesulfobacteriota</taxon>
        <taxon>Desulfobacteria</taxon>
        <taxon>Desulfobacterales</taxon>
        <taxon>Desulfobacteraceae</taxon>
        <taxon>environmental samples</taxon>
    </lineage>
</organism>
<dbReference type="GO" id="GO:0051536">
    <property type="term" value="F:iron-sulfur cluster binding"/>
    <property type="evidence" value="ECO:0007669"/>
    <property type="project" value="UniProtKB-KW"/>
</dbReference>
<feature type="domain" description="Elp3/MiaA/NifB-like radical SAM core" evidence="4">
    <location>
        <begin position="20"/>
        <end position="233"/>
    </location>
</feature>
<dbReference type="GO" id="GO:0046872">
    <property type="term" value="F:metal ion binding"/>
    <property type="evidence" value="ECO:0007669"/>
    <property type="project" value="UniProtKB-KW"/>
</dbReference>
<protein>
    <recommendedName>
        <fullName evidence="4">Elp3/MiaA/NifB-like radical SAM core domain-containing protein</fullName>
    </recommendedName>
</protein>
<dbReference type="EMBL" id="CAACVI010000004">
    <property type="protein sequence ID" value="VEN73162.1"/>
    <property type="molecule type" value="Genomic_DNA"/>
</dbReference>
<dbReference type="Pfam" id="PF04055">
    <property type="entry name" value="Radical_SAM"/>
    <property type="match status" value="1"/>
</dbReference>
<keyword evidence="2" id="KW-0408">Iron</keyword>
<evidence type="ECO:0000256" key="1">
    <source>
        <dbReference type="ARBA" id="ARBA00022723"/>
    </source>
</evidence>
<sequence length="264" mass="30725">MEIATCSRRPVLVPCGLKIADYQVDPYVGCAHHCHYCYALNQAETDWTRKILTHPDIETRLAEALEKIPPQNIYMGYYTDPYQPCEAECLQTRKILESLLEKGFTASILTKSDLVLRDLDLLRRMGKASVSVSVAFSDNRDRERFEADTKDTEDRIEALRKLREAGVKTSALLCPVIPHVTDAAPLIDRLEPLADTIWIYGLNMERRSDRNWRNLKAIFKEFYPDLREEIEEIVFSKDHPFWTRLRRDLEKMRKERGLNLSVHV</sequence>
<dbReference type="GO" id="GO:0003824">
    <property type="term" value="F:catalytic activity"/>
    <property type="evidence" value="ECO:0007669"/>
    <property type="project" value="InterPro"/>
</dbReference>
<dbReference type="PANTHER" id="PTHR43432:SF3">
    <property type="entry name" value="SLR0285 PROTEIN"/>
    <property type="match status" value="1"/>
</dbReference>
<evidence type="ECO:0000313" key="5">
    <source>
        <dbReference type="EMBL" id="VEN73162.1"/>
    </source>
</evidence>
<evidence type="ECO:0000259" key="4">
    <source>
        <dbReference type="SMART" id="SM00729"/>
    </source>
</evidence>
<dbReference type="Gene3D" id="3.80.30.30">
    <property type="match status" value="1"/>
</dbReference>
<evidence type="ECO:0000256" key="3">
    <source>
        <dbReference type="ARBA" id="ARBA00023014"/>
    </source>
</evidence>
<dbReference type="PANTHER" id="PTHR43432">
    <property type="entry name" value="SLR0285 PROTEIN"/>
    <property type="match status" value="1"/>
</dbReference>
<dbReference type="AlphaFoldDB" id="A0A484HFK2"/>
<dbReference type="SUPFAM" id="SSF102114">
    <property type="entry name" value="Radical SAM enzymes"/>
    <property type="match status" value="1"/>
</dbReference>
<dbReference type="InterPro" id="IPR058240">
    <property type="entry name" value="rSAM_sf"/>
</dbReference>
<dbReference type="InterPro" id="IPR006638">
    <property type="entry name" value="Elp3/MiaA/NifB-like_rSAM"/>
</dbReference>
<proteinExistence type="predicted"/>
<accession>A0A484HFK2</accession>
<evidence type="ECO:0000256" key="2">
    <source>
        <dbReference type="ARBA" id="ARBA00023004"/>
    </source>
</evidence>
<dbReference type="SMART" id="SM00729">
    <property type="entry name" value="Elp3"/>
    <property type="match status" value="1"/>
</dbReference>
<keyword evidence="1" id="KW-0479">Metal-binding</keyword>
<reference evidence="5" key="1">
    <citation type="submission" date="2019-01" db="EMBL/GenBank/DDBJ databases">
        <authorList>
            <consortium name="Genoscope - CEA"/>
            <person name="William W."/>
        </authorList>
    </citation>
    <scope>NUCLEOTIDE SEQUENCE</scope>
    <source>
        <strain evidence="5">CR-1</strain>
    </source>
</reference>
<dbReference type="InterPro" id="IPR040086">
    <property type="entry name" value="MJ0683-like"/>
</dbReference>
<keyword evidence="3" id="KW-0411">Iron-sulfur</keyword>
<dbReference type="InterPro" id="IPR007197">
    <property type="entry name" value="rSAM"/>
</dbReference>
<gene>
    <name evidence="5" type="ORF">EPICR_120060</name>
</gene>
<dbReference type="SFLD" id="SFLDG01084">
    <property type="entry name" value="Uncharacterised_Radical_SAM_Su"/>
    <property type="match status" value="1"/>
</dbReference>
<name>A0A484HFK2_9BACT</name>
<dbReference type="CDD" id="cd01335">
    <property type="entry name" value="Radical_SAM"/>
    <property type="match status" value="1"/>
</dbReference>
<dbReference type="SFLD" id="SFLDS00029">
    <property type="entry name" value="Radical_SAM"/>
    <property type="match status" value="1"/>
</dbReference>